<dbReference type="Proteomes" id="UP001524473">
    <property type="component" value="Unassembled WGS sequence"/>
</dbReference>
<evidence type="ECO:0000313" key="9">
    <source>
        <dbReference type="Proteomes" id="UP001524473"/>
    </source>
</evidence>
<keyword evidence="3 6" id="KW-0812">Transmembrane</keyword>
<gene>
    <name evidence="8" type="ORF">NE695_03175</name>
</gene>
<evidence type="ECO:0000256" key="2">
    <source>
        <dbReference type="ARBA" id="ARBA00022475"/>
    </source>
</evidence>
<keyword evidence="5 6" id="KW-0472">Membrane</keyword>
<organism evidence="8 9">
    <name type="scientific">Neglectibacter timonensis</name>
    <dbReference type="NCBI Taxonomy" id="1776382"/>
    <lineage>
        <taxon>Bacteria</taxon>
        <taxon>Bacillati</taxon>
        <taxon>Bacillota</taxon>
        <taxon>Clostridia</taxon>
        <taxon>Eubacteriales</taxon>
        <taxon>Oscillospiraceae</taxon>
        <taxon>Neglectibacter</taxon>
    </lineage>
</organism>
<feature type="domain" description="ABC3 transporter permease C-terminal" evidence="7">
    <location>
        <begin position="487"/>
        <end position="623"/>
    </location>
</feature>
<feature type="transmembrane region" description="Helical" evidence="6">
    <location>
        <begin position="486"/>
        <end position="507"/>
    </location>
</feature>
<evidence type="ECO:0000259" key="7">
    <source>
        <dbReference type="Pfam" id="PF02687"/>
    </source>
</evidence>
<dbReference type="Pfam" id="PF02687">
    <property type="entry name" value="FtsX"/>
    <property type="match status" value="1"/>
</dbReference>
<feature type="transmembrane region" description="Helical" evidence="6">
    <location>
        <begin position="598"/>
        <end position="617"/>
    </location>
</feature>
<dbReference type="RefSeq" id="WP_256191561.1">
    <property type="nucleotide sequence ID" value="NZ_JANFZG010000007.1"/>
</dbReference>
<evidence type="ECO:0000313" key="8">
    <source>
        <dbReference type="EMBL" id="MCQ4838915.1"/>
    </source>
</evidence>
<keyword evidence="2" id="KW-1003">Cell membrane</keyword>
<protein>
    <recommendedName>
        <fullName evidence="7">ABC3 transporter permease C-terminal domain-containing protein</fullName>
    </recommendedName>
</protein>
<sequence>MTWKYTVKQLFRTPGKLLLFFLLLVLSAALLVSGFNLWANTGETLSQMSQAYTTRGTVRQLADTTELVSYTNALGSFTFEQPIYTKEMKLEELSSLPYLVPPENRPVLYTKGIREKNGNEILTYPNTLQYAVIKFRVQEDFNNLSGETTGQPGERTASGCDQATLSSLSVLQEDGSFAEVSLPGCQVLIPQSSDPYSYDFKASEEYVAYAYLDARATPMATLRHYSYSTATTPASTEYSGLEELYYPYSDHFLTTEEGKLLLAYARNSALFSRNAFPTVPTNDNMLLDPFFKKWITMKYGRTITAEEYASGAKVCMVPEYLASDPSDSDTSPSGYNNYMSVGDQLTLSFYGAVYSLPPVDASYDPKQSLNAPLFPKEEMEPFATETYEIVGVYRQQVPSDTDDTAMFGYLQVIIPEKSIEGGVSNIVAGGPFVPQNVSFLLENGSADSFLLEFDKLGYDNLQVEVDDMGYAEVARGVETVMLVARILFFSGLAGVLCVLVFFVFLQVARRERETAVQISLGSGKRRAAASLLLAVMLVAIPGSAGGALLGHAVSGRLSEQVYDTASQSAYSREYSDLYASENQEQVTLKTEAQPGNTLAAAVGIVACALLLTGFFAARNFRKEPLALLSKGGDRT</sequence>
<proteinExistence type="predicted"/>
<name>A0ABT1RW55_9FIRM</name>
<evidence type="ECO:0000256" key="3">
    <source>
        <dbReference type="ARBA" id="ARBA00022692"/>
    </source>
</evidence>
<evidence type="ECO:0000256" key="1">
    <source>
        <dbReference type="ARBA" id="ARBA00004651"/>
    </source>
</evidence>
<evidence type="ECO:0000256" key="6">
    <source>
        <dbReference type="SAM" id="Phobius"/>
    </source>
</evidence>
<keyword evidence="9" id="KW-1185">Reference proteome</keyword>
<evidence type="ECO:0000256" key="5">
    <source>
        <dbReference type="ARBA" id="ARBA00023136"/>
    </source>
</evidence>
<dbReference type="EMBL" id="JANFZH010000005">
    <property type="protein sequence ID" value="MCQ4838915.1"/>
    <property type="molecule type" value="Genomic_DNA"/>
</dbReference>
<comment type="subcellular location">
    <subcellularLocation>
        <location evidence="1">Cell membrane</location>
        <topology evidence="1">Multi-pass membrane protein</topology>
    </subcellularLocation>
</comment>
<accession>A0ABT1RW55</accession>
<reference evidence="8 9" key="1">
    <citation type="submission" date="2022-06" db="EMBL/GenBank/DDBJ databases">
        <title>Isolation of gut microbiota from human fecal samples.</title>
        <authorList>
            <person name="Pamer E.G."/>
            <person name="Barat B."/>
            <person name="Waligurski E."/>
            <person name="Medina S."/>
            <person name="Paddock L."/>
            <person name="Mostad J."/>
        </authorList>
    </citation>
    <scope>NUCLEOTIDE SEQUENCE [LARGE SCALE GENOMIC DNA]</scope>
    <source>
        <strain evidence="8 9">DFI.9.73</strain>
    </source>
</reference>
<comment type="caution">
    <text evidence="8">The sequence shown here is derived from an EMBL/GenBank/DDBJ whole genome shotgun (WGS) entry which is preliminary data.</text>
</comment>
<dbReference type="InterPro" id="IPR003838">
    <property type="entry name" value="ABC3_permease_C"/>
</dbReference>
<evidence type="ECO:0000256" key="4">
    <source>
        <dbReference type="ARBA" id="ARBA00022989"/>
    </source>
</evidence>
<feature type="transmembrane region" description="Helical" evidence="6">
    <location>
        <begin position="528"/>
        <end position="549"/>
    </location>
</feature>
<keyword evidence="4 6" id="KW-1133">Transmembrane helix</keyword>